<dbReference type="RefSeq" id="WP_165928165.1">
    <property type="nucleotide sequence ID" value="NZ_SMBH01000006.1"/>
</dbReference>
<gene>
    <name evidence="2" type="ORF">EV132_106108</name>
</gene>
<evidence type="ECO:0000256" key="1">
    <source>
        <dbReference type="SAM" id="SignalP"/>
    </source>
</evidence>
<protein>
    <recommendedName>
        <fullName evidence="4">SPW repeat-containing protein</fullName>
    </recommendedName>
</protein>
<organism evidence="2 3">
    <name type="scientific">Rhizobium sullae</name>
    <name type="common">Rhizobium hedysari</name>
    <dbReference type="NCBI Taxonomy" id="50338"/>
    <lineage>
        <taxon>Bacteria</taxon>
        <taxon>Pseudomonadati</taxon>
        <taxon>Pseudomonadota</taxon>
        <taxon>Alphaproteobacteria</taxon>
        <taxon>Hyphomicrobiales</taxon>
        <taxon>Rhizobiaceae</taxon>
        <taxon>Rhizobium/Agrobacterium group</taxon>
        <taxon>Rhizobium</taxon>
    </lineage>
</organism>
<dbReference type="Proteomes" id="UP000294576">
    <property type="component" value="Unassembled WGS sequence"/>
</dbReference>
<reference evidence="2 3" key="1">
    <citation type="submission" date="2019-03" db="EMBL/GenBank/DDBJ databases">
        <title>Genomic Encyclopedia of Type Strains, Phase IV (KMG-V): Genome sequencing to study the core and pangenomes of soil and plant-associated prokaryotes.</title>
        <authorList>
            <person name="Whitman W."/>
        </authorList>
    </citation>
    <scope>NUCLEOTIDE SEQUENCE [LARGE SCALE GENOMIC DNA]</scope>
    <source>
        <strain evidence="2 3">Hc14</strain>
    </source>
</reference>
<comment type="caution">
    <text evidence="2">The sequence shown here is derived from an EMBL/GenBank/DDBJ whole genome shotgun (WGS) entry which is preliminary data.</text>
</comment>
<dbReference type="AlphaFoldDB" id="A0A4R3Q3N5"/>
<feature type="signal peptide" evidence="1">
    <location>
        <begin position="1"/>
        <end position="28"/>
    </location>
</feature>
<dbReference type="EMBL" id="SMBH01000006">
    <property type="protein sequence ID" value="TCU15768.1"/>
    <property type="molecule type" value="Genomic_DNA"/>
</dbReference>
<evidence type="ECO:0000313" key="3">
    <source>
        <dbReference type="Proteomes" id="UP000294576"/>
    </source>
</evidence>
<feature type="chain" id="PRO_5020360769" description="SPW repeat-containing protein" evidence="1">
    <location>
        <begin position="29"/>
        <end position="57"/>
    </location>
</feature>
<proteinExistence type="predicted"/>
<evidence type="ECO:0000313" key="2">
    <source>
        <dbReference type="EMBL" id="TCU15768.1"/>
    </source>
</evidence>
<keyword evidence="1" id="KW-0732">Signal</keyword>
<sequence length="57" mass="5951">MMKNRFSLLHSFISLCLAVAVSAGASFAAGGLETEFVALGAVMGPAYWYWGPLGLGL</sequence>
<name>A0A4R3Q3N5_RHISU</name>
<evidence type="ECO:0008006" key="4">
    <source>
        <dbReference type="Google" id="ProtNLM"/>
    </source>
</evidence>
<accession>A0A4R3Q3N5</accession>